<sequence>MDVAAIEPGAAPPPSWLTSAEVAIATGVDRATVASWCADGLLHALKVGDGGQAP</sequence>
<proteinExistence type="predicted"/>
<accession>A0A6J4J6V6</accession>
<organism evidence="1">
    <name type="scientific">uncultured Acidimicrobiales bacterium</name>
    <dbReference type="NCBI Taxonomy" id="310071"/>
    <lineage>
        <taxon>Bacteria</taxon>
        <taxon>Bacillati</taxon>
        <taxon>Actinomycetota</taxon>
        <taxon>Acidimicrobiia</taxon>
        <taxon>Acidimicrobiales</taxon>
        <taxon>environmental samples</taxon>
    </lineage>
</organism>
<dbReference type="EMBL" id="CADCSZ010000199">
    <property type="protein sequence ID" value="CAA9270002.1"/>
    <property type="molecule type" value="Genomic_DNA"/>
</dbReference>
<name>A0A6J4J6V6_9ACTN</name>
<gene>
    <name evidence="1" type="ORF">AVDCRST_MAG76-3315</name>
</gene>
<evidence type="ECO:0000313" key="1">
    <source>
        <dbReference type="EMBL" id="CAA9270002.1"/>
    </source>
</evidence>
<reference evidence="1" key="1">
    <citation type="submission" date="2020-02" db="EMBL/GenBank/DDBJ databases">
        <authorList>
            <person name="Meier V. D."/>
        </authorList>
    </citation>
    <scope>NUCLEOTIDE SEQUENCE</scope>
    <source>
        <strain evidence="1">AVDCRST_MAG76</strain>
    </source>
</reference>
<evidence type="ECO:0008006" key="2">
    <source>
        <dbReference type="Google" id="ProtNLM"/>
    </source>
</evidence>
<dbReference type="AlphaFoldDB" id="A0A6J4J6V6"/>
<protein>
    <recommendedName>
        <fullName evidence="2">Helix-turn-helix domain-containing protein</fullName>
    </recommendedName>
</protein>